<organism evidence="1 2">
    <name type="scientific">Agrobacterium phage OLIVR1</name>
    <dbReference type="NCBI Taxonomy" id="2723769"/>
    <lineage>
        <taxon>Viruses</taxon>
        <taxon>Duplodnaviria</taxon>
        <taxon>Heunggongvirae</taxon>
        <taxon>Uroviricota</taxon>
        <taxon>Caudoviricetes</taxon>
        <taxon>Schitoviridae</taxon>
        <taxon>Oliverunavirus</taxon>
        <taxon>Oliverunavirus OLIVR1</taxon>
    </lineage>
</organism>
<evidence type="ECO:0000313" key="2">
    <source>
        <dbReference type="Proteomes" id="UP000671973"/>
    </source>
</evidence>
<dbReference type="Proteomes" id="UP000671973">
    <property type="component" value="Segment"/>
</dbReference>
<evidence type="ECO:0000313" key="1">
    <source>
        <dbReference type="EMBL" id="QIW87208.1"/>
    </source>
</evidence>
<name>A0A858MRP2_9CAUD</name>
<accession>A0A858MRP2</accession>
<protein>
    <submittedName>
        <fullName evidence="1">Uncharacterized protein</fullName>
    </submittedName>
</protein>
<dbReference type="EMBL" id="MT234338">
    <property type="protein sequence ID" value="QIW87208.1"/>
    <property type="molecule type" value="Genomic_DNA"/>
</dbReference>
<keyword evidence="2" id="KW-1185">Reference proteome</keyword>
<reference evidence="1 2" key="1">
    <citation type="submission" date="2020-03" db="EMBL/GenBank/DDBJ databases">
        <authorList>
            <person name="Holtappels D."/>
            <person name="Bomans J.P.J."/>
            <person name="Lavigne R."/>
            <person name="Wagemans J."/>
        </authorList>
    </citation>
    <scope>NUCLEOTIDE SEQUENCE [LARGE SCALE GENOMIC DNA]</scope>
    <source>
        <strain evidence="1 2">OLIVR1</strain>
    </source>
</reference>
<sequence length="34" mass="3728">MLHADELWACGIVTGSSPRGISRILKALTINFKE</sequence>
<gene>
    <name evidence="1" type="ORF">Ab1vBOLIVR1_gp13</name>
</gene>
<proteinExistence type="predicted"/>